<dbReference type="InterPro" id="IPR018313">
    <property type="entry name" value="SBP_3_CS"/>
</dbReference>
<evidence type="ECO:0000256" key="3">
    <source>
        <dbReference type="ARBA" id="ARBA00022729"/>
    </source>
</evidence>
<dbReference type="Gene3D" id="3.40.190.10">
    <property type="entry name" value="Periplasmic binding protein-like II"/>
    <property type="match status" value="2"/>
</dbReference>
<comment type="similarity">
    <text evidence="1 4">Belongs to the bacterial solute-binding protein 3 family.</text>
</comment>
<keyword evidence="2" id="KW-0813">Transport</keyword>
<evidence type="ECO:0000259" key="5">
    <source>
        <dbReference type="SMART" id="SM00062"/>
    </source>
</evidence>
<dbReference type="PANTHER" id="PTHR30085:SF6">
    <property type="entry name" value="ABC TRANSPORTER GLUTAMINE-BINDING PROTEIN GLNH"/>
    <property type="match status" value="1"/>
</dbReference>
<proteinExistence type="inferred from homology"/>
<organism evidence="6 7">
    <name type="scientific">Amycolatopsis xylanica</name>
    <dbReference type="NCBI Taxonomy" id="589385"/>
    <lineage>
        <taxon>Bacteria</taxon>
        <taxon>Bacillati</taxon>
        <taxon>Actinomycetota</taxon>
        <taxon>Actinomycetes</taxon>
        <taxon>Pseudonocardiales</taxon>
        <taxon>Pseudonocardiaceae</taxon>
        <taxon>Amycolatopsis</taxon>
    </lineage>
</organism>
<evidence type="ECO:0000256" key="2">
    <source>
        <dbReference type="ARBA" id="ARBA00022448"/>
    </source>
</evidence>
<dbReference type="AlphaFoldDB" id="A0A1H2SIA7"/>
<dbReference type="PANTHER" id="PTHR30085">
    <property type="entry name" value="AMINO ACID ABC TRANSPORTER PERMEASE"/>
    <property type="match status" value="1"/>
</dbReference>
<protein>
    <submittedName>
        <fullName evidence="6">Glutamate transport system substrate-binding protein</fullName>
    </submittedName>
</protein>
<dbReference type="EMBL" id="FNON01000001">
    <property type="protein sequence ID" value="SDW31386.1"/>
    <property type="molecule type" value="Genomic_DNA"/>
</dbReference>
<dbReference type="GO" id="GO:0005576">
    <property type="term" value="C:extracellular region"/>
    <property type="evidence" value="ECO:0007669"/>
    <property type="project" value="TreeGrafter"/>
</dbReference>
<dbReference type="CDD" id="cd13690">
    <property type="entry name" value="PBP2_GluB"/>
    <property type="match status" value="1"/>
</dbReference>
<reference evidence="6 7" key="1">
    <citation type="submission" date="2016-10" db="EMBL/GenBank/DDBJ databases">
        <authorList>
            <person name="de Groot N.N."/>
        </authorList>
    </citation>
    <scope>NUCLEOTIDE SEQUENCE [LARGE SCALE GENOMIC DNA]</scope>
    <source>
        <strain evidence="6 7">CPCC 202699</strain>
    </source>
</reference>
<dbReference type="STRING" id="589385.SAMN05421504_101234"/>
<dbReference type="InterPro" id="IPR051455">
    <property type="entry name" value="Bact_solute-bind_prot3"/>
</dbReference>
<dbReference type="SUPFAM" id="SSF53850">
    <property type="entry name" value="Periplasmic binding protein-like II"/>
    <property type="match status" value="1"/>
</dbReference>
<dbReference type="PROSITE" id="PS01039">
    <property type="entry name" value="SBP_BACTERIAL_3"/>
    <property type="match status" value="1"/>
</dbReference>
<gene>
    <name evidence="6" type="ORF">SAMN05421504_101234</name>
</gene>
<keyword evidence="3" id="KW-0732">Signal</keyword>
<dbReference type="GO" id="GO:0030288">
    <property type="term" value="C:outer membrane-bounded periplasmic space"/>
    <property type="evidence" value="ECO:0007669"/>
    <property type="project" value="TreeGrafter"/>
</dbReference>
<accession>A0A1H2SIA7</accession>
<evidence type="ECO:0000313" key="7">
    <source>
        <dbReference type="Proteomes" id="UP000199515"/>
    </source>
</evidence>
<dbReference type="SMART" id="SM00062">
    <property type="entry name" value="PBPb"/>
    <property type="match status" value="1"/>
</dbReference>
<dbReference type="GO" id="GO:0006865">
    <property type="term" value="P:amino acid transport"/>
    <property type="evidence" value="ECO:0007669"/>
    <property type="project" value="TreeGrafter"/>
</dbReference>
<keyword evidence="7" id="KW-1185">Reference proteome</keyword>
<evidence type="ECO:0000256" key="1">
    <source>
        <dbReference type="ARBA" id="ARBA00010333"/>
    </source>
</evidence>
<name>A0A1H2SIA7_9PSEU</name>
<dbReference type="Pfam" id="PF00497">
    <property type="entry name" value="SBP_bac_3"/>
    <property type="match status" value="1"/>
</dbReference>
<feature type="domain" description="Solute-binding protein family 3/N-terminal" evidence="5">
    <location>
        <begin position="38"/>
        <end position="262"/>
    </location>
</feature>
<dbReference type="PROSITE" id="PS51257">
    <property type="entry name" value="PROKAR_LIPOPROTEIN"/>
    <property type="match status" value="1"/>
</dbReference>
<sequence>MRLRRSWCALLVVATTVTGCGSEPPPPGDLLASASAGKLTIGIRFDQPGMGLRTLNKTYEGFDIDVARYVAAELGVDPEDITWQETRPANREKFIAGRAVDFVVGAYTIDDERKRQVGFAGPYLTVGQDLLVRRNDNSITGPQSLNGKRLCTVSESTSAQYVKDTFAHETKLVEYKQYSDCVASLLANLVDAITTGNALLSGYAGQHPELLKVVNKPFTQRFYGIGLRKDDNAGRAKINDALRKMISTGAWRASLQANLGPSGYTIPPPPTISD</sequence>
<dbReference type="Proteomes" id="UP000199515">
    <property type="component" value="Unassembled WGS sequence"/>
</dbReference>
<dbReference type="RefSeq" id="WP_091285431.1">
    <property type="nucleotide sequence ID" value="NZ_FNON01000001.1"/>
</dbReference>
<evidence type="ECO:0000313" key="6">
    <source>
        <dbReference type="EMBL" id="SDW31386.1"/>
    </source>
</evidence>
<dbReference type="OrthoDB" id="9807888at2"/>
<evidence type="ECO:0000256" key="4">
    <source>
        <dbReference type="RuleBase" id="RU003744"/>
    </source>
</evidence>
<dbReference type="InterPro" id="IPR001638">
    <property type="entry name" value="Solute-binding_3/MltF_N"/>
</dbReference>